<name>A0ACB8RSE0_9AGAM</name>
<gene>
    <name evidence="1" type="ORF">FA95DRAFT_1667828</name>
</gene>
<reference evidence="1" key="1">
    <citation type="submission" date="2021-02" db="EMBL/GenBank/DDBJ databases">
        <authorList>
            <consortium name="DOE Joint Genome Institute"/>
            <person name="Ahrendt S."/>
            <person name="Looney B.P."/>
            <person name="Miyauchi S."/>
            <person name="Morin E."/>
            <person name="Drula E."/>
            <person name="Courty P.E."/>
            <person name="Chicoki N."/>
            <person name="Fauchery L."/>
            <person name="Kohler A."/>
            <person name="Kuo A."/>
            <person name="Labutti K."/>
            <person name="Pangilinan J."/>
            <person name="Lipzen A."/>
            <person name="Riley R."/>
            <person name="Andreopoulos W."/>
            <person name="He G."/>
            <person name="Johnson J."/>
            <person name="Barry K.W."/>
            <person name="Grigoriev I.V."/>
            <person name="Nagy L."/>
            <person name="Hibbett D."/>
            <person name="Henrissat B."/>
            <person name="Matheny P.B."/>
            <person name="Labbe J."/>
            <person name="Martin F."/>
        </authorList>
    </citation>
    <scope>NUCLEOTIDE SEQUENCE</scope>
    <source>
        <strain evidence="1">FP105234-sp</strain>
    </source>
</reference>
<sequence>MQAESPAPVPPVPWFTEGFYFTRNPSVLKSRAIYFKILGLFCLLLTVSIFTIIAIYWAALWHSPDKVHNLRGWILDFDGGELGAYVSQSVLATNGPKTSMTWVQVPISHFPNGQPDVIEAIAEHRAWTIIAINPGATSALNAAVTSANFSYNGSLAITAYTAEARSENAYRSYIRPKVTGILTNTTQQFNIHFVNELVNTGTNLTALAAAAPRLFTQPTNYIIDNVRPFDIPTASAVDFVGLIYLLILAFVFTMANWAGLVSVTQFNDRLTFRSLMLTRIFKPIIGYFFITLFYGLLSVAFQVPFDRKFGHSGFLVYWMLSWFAMAGLGLALESMITILTPTFVPFFLLLWLIANVSVCYWPPQLLPGIFHYAYAMPFYNVQQGVRTILFNTKNQLGLNFGVQLAWISVSLVTLTTFQWYARQKSVRAYEQALAVPVSDEKKQST</sequence>
<keyword evidence="2" id="KW-1185">Reference proteome</keyword>
<reference evidence="1" key="2">
    <citation type="journal article" date="2022" name="New Phytol.">
        <title>Evolutionary transition to the ectomycorrhizal habit in the genomes of a hyperdiverse lineage of mushroom-forming fungi.</title>
        <authorList>
            <person name="Looney B."/>
            <person name="Miyauchi S."/>
            <person name="Morin E."/>
            <person name="Drula E."/>
            <person name="Courty P.E."/>
            <person name="Kohler A."/>
            <person name="Kuo A."/>
            <person name="LaButti K."/>
            <person name="Pangilinan J."/>
            <person name="Lipzen A."/>
            <person name="Riley R."/>
            <person name="Andreopoulos W."/>
            <person name="He G."/>
            <person name="Johnson J."/>
            <person name="Nolan M."/>
            <person name="Tritt A."/>
            <person name="Barry K.W."/>
            <person name="Grigoriev I.V."/>
            <person name="Nagy L.G."/>
            <person name="Hibbett D."/>
            <person name="Henrissat B."/>
            <person name="Matheny P.B."/>
            <person name="Labbe J."/>
            <person name="Martin F.M."/>
        </authorList>
    </citation>
    <scope>NUCLEOTIDE SEQUENCE</scope>
    <source>
        <strain evidence="1">FP105234-sp</strain>
    </source>
</reference>
<evidence type="ECO:0000313" key="2">
    <source>
        <dbReference type="Proteomes" id="UP000814033"/>
    </source>
</evidence>
<dbReference type="EMBL" id="MU275917">
    <property type="protein sequence ID" value="KAI0046802.1"/>
    <property type="molecule type" value="Genomic_DNA"/>
</dbReference>
<proteinExistence type="predicted"/>
<protein>
    <submittedName>
        <fullName evidence="1">Uncharacterized protein</fullName>
    </submittedName>
</protein>
<dbReference type="Proteomes" id="UP000814033">
    <property type="component" value="Unassembled WGS sequence"/>
</dbReference>
<accession>A0ACB8RSE0</accession>
<comment type="caution">
    <text evidence="1">The sequence shown here is derived from an EMBL/GenBank/DDBJ whole genome shotgun (WGS) entry which is preliminary data.</text>
</comment>
<organism evidence="1 2">
    <name type="scientific">Auriscalpium vulgare</name>
    <dbReference type="NCBI Taxonomy" id="40419"/>
    <lineage>
        <taxon>Eukaryota</taxon>
        <taxon>Fungi</taxon>
        <taxon>Dikarya</taxon>
        <taxon>Basidiomycota</taxon>
        <taxon>Agaricomycotina</taxon>
        <taxon>Agaricomycetes</taxon>
        <taxon>Russulales</taxon>
        <taxon>Auriscalpiaceae</taxon>
        <taxon>Auriscalpium</taxon>
    </lineage>
</organism>
<evidence type="ECO:0000313" key="1">
    <source>
        <dbReference type="EMBL" id="KAI0046802.1"/>
    </source>
</evidence>